<evidence type="ECO:0000313" key="2">
    <source>
        <dbReference type="EMBL" id="GGN48967.1"/>
    </source>
</evidence>
<protein>
    <recommendedName>
        <fullName evidence="1">MmyB-like transcription regulator ligand binding domain-containing protein</fullName>
    </recommendedName>
</protein>
<reference evidence="2 3" key="1">
    <citation type="journal article" date="2014" name="Int. J. Syst. Evol. Microbiol.">
        <title>Complete genome sequence of Corynebacterium casei LMG S-19264T (=DSM 44701T), isolated from a smear-ripened cheese.</title>
        <authorList>
            <consortium name="US DOE Joint Genome Institute (JGI-PGF)"/>
            <person name="Walter F."/>
            <person name="Albersmeier A."/>
            <person name="Kalinowski J."/>
            <person name="Ruckert C."/>
        </authorList>
    </citation>
    <scope>NUCLEOTIDE SEQUENCE [LARGE SCALE GENOMIC DNA]</scope>
    <source>
        <strain evidence="2 3">CGMCC 4.7111</strain>
    </source>
</reference>
<sequence length="77" mass="8213">MVLGVVDLTRSVGTKALNHPVAGALTLDWDTLTCTTDHDQQLVIWTAEPGTPSHEGLRFLASWAAAERLRSSTTGPA</sequence>
<dbReference type="Pfam" id="PF17765">
    <property type="entry name" value="MLTR_LBD"/>
    <property type="match status" value="1"/>
</dbReference>
<dbReference type="InterPro" id="IPR041413">
    <property type="entry name" value="MLTR_LBD"/>
</dbReference>
<evidence type="ECO:0000313" key="3">
    <source>
        <dbReference type="Proteomes" id="UP000600365"/>
    </source>
</evidence>
<accession>A0A917XQC0</accession>
<dbReference type="Proteomes" id="UP000600365">
    <property type="component" value="Unassembled WGS sequence"/>
</dbReference>
<gene>
    <name evidence="2" type="ORF">GCM10011579_002260</name>
</gene>
<dbReference type="Gene3D" id="3.30.450.180">
    <property type="match status" value="1"/>
</dbReference>
<dbReference type="AlphaFoldDB" id="A0A917XQC0"/>
<evidence type="ECO:0000259" key="1">
    <source>
        <dbReference type="Pfam" id="PF17765"/>
    </source>
</evidence>
<organism evidence="2 3">
    <name type="scientific">Streptomyces albiflavescens</name>
    <dbReference type="NCBI Taxonomy" id="1623582"/>
    <lineage>
        <taxon>Bacteria</taxon>
        <taxon>Bacillati</taxon>
        <taxon>Actinomycetota</taxon>
        <taxon>Actinomycetes</taxon>
        <taxon>Kitasatosporales</taxon>
        <taxon>Streptomycetaceae</taxon>
        <taxon>Streptomyces</taxon>
    </lineage>
</organism>
<feature type="domain" description="MmyB-like transcription regulator ligand binding" evidence="1">
    <location>
        <begin position="10"/>
        <end position="60"/>
    </location>
</feature>
<comment type="caution">
    <text evidence="2">The sequence shown here is derived from an EMBL/GenBank/DDBJ whole genome shotgun (WGS) entry which is preliminary data.</text>
</comment>
<keyword evidence="3" id="KW-1185">Reference proteome</keyword>
<name>A0A917XQC0_9ACTN</name>
<dbReference type="EMBL" id="BMMM01000001">
    <property type="protein sequence ID" value="GGN48967.1"/>
    <property type="molecule type" value="Genomic_DNA"/>
</dbReference>
<proteinExistence type="predicted"/>